<name>A0A814SRE0_9BILA</name>
<evidence type="ECO:0000313" key="1">
    <source>
        <dbReference type="EMBL" id="CAF1151563.1"/>
    </source>
</evidence>
<feature type="non-terminal residue" evidence="1">
    <location>
        <position position="63"/>
    </location>
</feature>
<dbReference type="Proteomes" id="UP000663879">
    <property type="component" value="Unassembled WGS sequence"/>
</dbReference>
<keyword evidence="2" id="KW-1185">Reference proteome</keyword>
<sequence length="63" mass="7365">HERASVLIFDRIFAKLESSPEFQGENLTSKDKELIKELINPSLVKKIADNYKNFLIEDDEEKK</sequence>
<gene>
    <name evidence="1" type="ORF">OXX778_LOCUS23308</name>
</gene>
<comment type="caution">
    <text evidence="1">The sequence shown here is derived from an EMBL/GenBank/DDBJ whole genome shotgun (WGS) entry which is preliminary data.</text>
</comment>
<reference evidence="1" key="1">
    <citation type="submission" date="2021-02" db="EMBL/GenBank/DDBJ databases">
        <authorList>
            <person name="Nowell W R."/>
        </authorList>
    </citation>
    <scope>NUCLEOTIDE SEQUENCE</scope>
    <source>
        <strain evidence="1">Ploen Becks lab</strain>
    </source>
</reference>
<evidence type="ECO:0000313" key="2">
    <source>
        <dbReference type="Proteomes" id="UP000663879"/>
    </source>
</evidence>
<dbReference type="EMBL" id="CAJNOC010012018">
    <property type="protein sequence ID" value="CAF1151563.1"/>
    <property type="molecule type" value="Genomic_DNA"/>
</dbReference>
<organism evidence="1 2">
    <name type="scientific">Brachionus calyciflorus</name>
    <dbReference type="NCBI Taxonomy" id="104777"/>
    <lineage>
        <taxon>Eukaryota</taxon>
        <taxon>Metazoa</taxon>
        <taxon>Spiralia</taxon>
        <taxon>Gnathifera</taxon>
        <taxon>Rotifera</taxon>
        <taxon>Eurotatoria</taxon>
        <taxon>Monogononta</taxon>
        <taxon>Pseudotrocha</taxon>
        <taxon>Ploima</taxon>
        <taxon>Brachionidae</taxon>
        <taxon>Brachionus</taxon>
    </lineage>
</organism>
<dbReference type="AlphaFoldDB" id="A0A814SRE0"/>
<proteinExistence type="predicted"/>
<feature type="non-terminal residue" evidence="1">
    <location>
        <position position="1"/>
    </location>
</feature>
<accession>A0A814SRE0</accession>
<protein>
    <submittedName>
        <fullName evidence="1">Uncharacterized protein</fullName>
    </submittedName>
</protein>